<dbReference type="InterPro" id="IPR002123">
    <property type="entry name" value="Plipid/glycerol_acylTrfase"/>
</dbReference>
<dbReference type="CDD" id="cd07989">
    <property type="entry name" value="LPLAT_AGPAT-like"/>
    <property type="match status" value="1"/>
</dbReference>
<dbReference type="PANTHER" id="PTHR10434">
    <property type="entry name" value="1-ACYL-SN-GLYCEROL-3-PHOSPHATE ACYLTRANSFERASE"/>
    <property type="match status" value="1"/>
</dbReference>
<protein>
    <submittedName>
        <fullName evidence="5">Lysophospholipid acyltransferase family protein</fullName>
    </submittedName>
</protein>
<dbReference type="PANTHER" id="PTHR10434:SF11">
    <property type="entry name" value="1-ACYL-SN-GLYCEROL-3-PHOSPHATE ACYLTRANSFERASE"/>
    <property type="match status" value="1"/>
</dbReference>
<reference evidence="5 6" key="1">
    <citation type="submission" date="2024-09" db="EMBL/GenBank/DDBJ databases">
        <authorList>
            <person name="Sun Q."/>
            <person name="Mori K."/>
        </authorList>
    </citation>
    <scope>NUCLEOTIDE SEQUENCE [LARGE SCALE GENOMIC DNA]</scope>
    <source>
        <strain evidence="5 6">TBRC 0563</strain>
    </source>
</reference>
<evidence type="ECO:0000313" key="6">
    <source>
        <dbReference type="Proteomes" id="UP001589627"/>
    </source>
</evidence>
<gene>
    <name evidence="5" type="ORF">ACFFNX_33200</name>
</gene>
<feature type="region of interest" description="Disordered" evidence="3">
    <location>
        <begin position="272"/>
        <end position="315"/>
    </location>
</feature>
<dbReference type="RefSeq" id="WP_378209824.1">
    <property type="nucleotide sequence ID" value="NZ_JBHLZP010000337.1"/>
</dbReference>
<evidence type="ECO:0000256" key="3">
    <source>
        <dbReference type="SAM" id="MobiDB-lite"/>
    </source>
</evidence>
<accession>A0ABV5YPQ5</accession>
<comment type="caution">
    <text evidence="5">The sequence shown here is derived from an EMBL/GenBank/DDBJ whole genome shotgun (WGS) entry which is preliminary data.</text>
</comment>
<evidence type="ECO:0000259" key="4">
    <source>
        <dbReference type="SMART" id="SM00563"/>
    </source>
</evidence>
<name>A0ABV5YPQ5_9ACTN</name>
<evidence type="ECO:0000313" key="5">
    <source>
        <dbReference type="EMBL" id="MFB9837041.1"/>
    </source>
</evidence>
<keyword evidence="6" id="KW-1185">Reference proteome</keyword>
<dbReference type="SMART" id="SM00563">
    <property type="entry name" value="PlsC"/>
    <property type="match status" value="1"/>
</dbReference>
<dbReference type="SUPFAM" id="SSF69593">
    <property type="entry name" value="Glycerol-3-phosphate (1)-acyltransferase"/>
    <property type="match status" value="1"/>
</dbReference>
<keyword evidence="2 5" id="KW-0012">Acyltransferase</keyword>
<sequence length="330" mass="37240">MSIRREVKLLRHGRDWRGRSTVPKSAQPHEREHEEREFPTTWARTRVAVRARAGLRRTLLKPVVWTQTKPMVEGTEYLDGVRGPVVFVANHSSHLDTPLILGSLPEPFADRVAVGAASDYFFDVRWRATLTAIFFNAFPVERYGSRRLRSLALDLVDQGWSLLLYPEGTRSEDGWMNPFKLGAAALCVTKGIPCVPIALRGSYAAMPRGRNWPQPGKPRVSVRYGRPITPEEGEDVRTFRVRMAKAVSQLAAEEDVGWYGALRAAADDRLEIPGGARPVRPGALKQAEEPAAEQPKAGKNDRPGEQVAHWRRIWASTEPLDEKRRKVWRD</sequence>
<keyword evidence="1" id="KW-0808">Transferase</keyword>
<dbReference type="Pfam" id="PF01553">
    <property type="entry name" value="Acyltransferase"/>
    <property type="match status" value="1"/>
</dbReference>
<feature type="compositionally biased region" description="Basic and acidic residues" evidence="3">
    <location>
        <begin position="27"/>
        <end position="38"/>
    </location>
</feature>
<feature type="region of interest" description="Disordered" evidence="3">
    <location>
        <begin position="17"/>
        <end position="38"/>
    </location>
</feature>
<organism evidence="5 6">
    <name type="scientific">Actinoallomurus acaciae</name>
    <dbReference type="NCBI Taxonomy" id="502577"/>
    <lineage>
        <taxon>Bacteria</taxon>
        <taxon>Bacillati</taxon>
        <taxon>Actinomycetota</taxon>
        <taxon>Actinomycetes</taxon>
        <taxon>Streptosporangiales</taxon>
        <taxon>Thermomonosporaceae</taxon>
        <taxon>Actinoallomurus</taxon>
    </lineage>
</organism>
<dbReference type="EMBL" id="JBHLZP010000337">
    <property type="protein sequence ID" value="MFB9837041.1"/>
    <property type="molecule type" value="Genomic_DNA"/>
</dbReference>
<proteinExistence type="predicted"/>
<dbReference type="GO" id="GO:0016746">
    <property type="term" value="F:acyltransferase activity"/>
    <property type="evidence" value="ECO:0007669"/>
    <property type="project" value="UniProtKB-KW"/>
</dbReference>
<feature type="domain" description="Phospholipid/glycerol acyltransferase" evidence="4">
    <location>
        <begin position="85"/>
        <end position="202"/>
    </location>
</feature>
<dbReference type="Proteomes" id="UP001589627">
    <property type="component" value="Unassembled WGS sequence"/>
</dbReference>
<evidence type="ECO:0000256" key="1">
    <source>
        <dbReference type="ARBA" id="ARBA00022679"/>
    </source>
</evidence>
<evidence type="ECO:0000256" key="2">
    <source>
        <dbReference type="ARBA" id="ARBA00023315"/>
    </source>
</evidence>